<organism evidence="1 2">
    <name type="scientific">Smallanthus sonchifolius</name>
    <dbReference type="NCBI Taxonomy" id="185202"/>
    <lineage>
        <taxon>Eukaryota</taxon>
        <taxon>Viridiplantae</taxon>
        <taxon>Streptophyta</taxon>
        <taxon>Embryophyta</taxon>
        <taxon>Tracheophyta</taxon>
        <taxon>Spermatophyta</taxon>
        <taxon>Magnoliopsida</taxon>
        <taxon>eudicotyledons</taxon>
        <taxon>Gunneridae</taxon>
        <taxon>Pentapetalae</taxon>
        <taxon>asterids</taxon>
        <taxon>campanulids</taxon>
        <taxon>Asterales</taxon>
        <taxon>Asteraceae</taxon>
        <taxon>Asteroideae</taxon>
        <taxon>Heliantheae alliance</taxon>
        <taxon>Millerieae</taxon>
        <taxon>Smallanthus</taxon>
    </lineage>
</organism>
<keyword evidence="2" id="KW-1185">Reference proteome</keyword>
<reference evidence="1 2" key="2">
    <citation type="journal article" date="2022" name="Mol. Ecol. Resour.">
        <title>The genomes of chicory, endive, great burdock and yacon provide insights into Asteraceae paleo-polyploidization history and plant inulin production.</title>
        <authorList>
            <person name="Fan W."/>
            <person name="Wang S."/>
            <person name="Wang H."/>
            <person name="Wang A."/>
            <person name="Jiang F."/>
            <person name="Liu H."/>
            <person name="Zhao H."/>
            <person name="Xu D."/>
            <person name="Zhang Y."/>
        </authorList>
    </citation>
    <scope>NUCLEOTIDE SEQUENCE [LARGE SCALE GENOMIC DNA]</scope>
    <source>
        <strain evidence="2">cv. Yunnan</strain>
        <tissue evidence="1">Leaves</tissue>
    </source>
</reference>
<sequence length="238" mass="25065">MPWKKDLPPSAMPPRRSARGLSRSASSDGDDSVELMVPTMGLGNSQEGLIRSPFASPVPPITVVCDVNKEASTIPSVSVSSDESVRDVNETRYESPLKNSHIAAGNSIAEKPGFAGGSNTAGVSDSESSDSPGVQPLLTGCLGQSGSLKVSDRIEHAGVGLVPPRTPLFSPEFKAMLSMDYPKTSTVFSPNAPPQNGPVHKAMSDRKGSGSQSRRLCMGMCQRRGSNLFMLGMGCMLR</sequence>
<dbReference type="EMBL" id="CM042029">
    <property type="protein sequence ID" value="KAI3795263.1"/>
    <property type="molecule type" value="Genomic_DNA"/>
</dbReference>
<accession>A0ACB9HH79</accession>
<evidence type="ECO:0000313" key="2">
    <source>
        <dbReference type="Proteomes" id="UP001056120"/>
    </source>
</evidence>
<evidence type="ECO:0000313" key="1">
    <source>
        <dbReference type="EMBL" id="KAI3795263.1"/>
    </source>
</evidence>
<name>A0ACB9HH79_9ASTR</name>
<gene>
    <name evidence="1" type="ORF">L1987_37914</name>
</gene>
<protein>
    <submittedName>
        <fullName evidence="1">Uncharacterized protein</fullName>
    </submittedName>
</protein>
<proteinExistence type="predicted"/>
<comment type="caution">
    <text evidence="1">The sequence shown here is derived from an EMBL/GenBank/DDBJ whole genome shotgun (WGS) entry which is preliminary data.</text>
</comment>
<reference evidence="2" key="1">
    <citation type="journal article" date="2022" name="Mol. Ecol. Resour.">
        <title>The genomes of chicory, endive, great burdock and yacon provide insights into Asteraceae palaeo-polyploidization history and plant inulin production.</title>
        <authorList>
            <person name="Fan W."/>
            <person name="Wang S."/>
            <person name="Wang H."/>
            <person name="Wang A."/>
            <person name="Jiang F."/>
            <person name="Liu H."/>
            <person name="Zhao H."/>
            <person name="Xu D."/>
            <person name="Zhang Y."/>
        </authorList>
    </citation>
    <scope>NUCLEOTIDE SEQUENCE [LARGE SCALE GENOMIC DNA]</scope>
    <source>
        <strain evidence="2">cv. Yunnan</strain>
    </source>
</reference>
<dbReference type="Proteomes" id="UP001056120">
    <property type="component" value="Linkage Group LG12"/>
</dbReference>